<dbReference type="Gene3D" id="2.80.10.50">
    <property type="match status" value="1"/>
</dbReference>
<organism evidence="1 2">
    <name type="scientific">Streptosporangium algeriense</name>
    <dbReference type="NCBI Taxonomy" id="1682748"/>
    <lineage>
        <taxon>Bacteria</taxon>
        <taxon>Bacillati</taxon>
        <taxon>Actinomycetota</taxon>
        <taxon>Actinomycetes</taxon>
        <taxon>Streptosporangiales</taxon>
        <taxon>Streptosporangiaceae</taxon>
        <taxon>Streptosporangium</taxon>
    </lineage>
</organism>
<protein>
    <submittedName>
        <fullName evidence="1">Uncharacterized protein</fullName>
    </submittedName>
</protein>
<evidence type="ECO:0000313" key="2">
    <source>
        <dbReference type="Proteomes" id="UP001597024"/>
    </source>
</evidence>
<evidence type="ECO:0000313" key="1">
    <source>
        <dbReference type="EMBL" id="MFD0883568.1"/>
    </source>
</evidence>
<proteinExistence type="predicted"/>
<gene>
    <name evidence="1" type="ORF">ACFQ08_03205</name>
</gene>
<reference evidence="2" key="1">
    <citation type="journal article" date="2019" name="Int. J. Syst. Evol. Microbiol.">
        <title>The Global Catalogue of Microorganisms (GCM) 10K type strain sequencing project: providing services to taxonomists for standard genome sequencing and annotation.</title>
        <authorList>
            <consortium name="The Broad Institute Genomics Platform"/>
            <consortium name="The Broad Institute Genome Sequencing Center for Infectious Disease"/>
            <person name="Wu L."/>
            <person name="Ma J."/>
        </authorList>
    </citation>
    <scope>NUCLEOTIDE SEQUENCE [LARGE SCALE GENOMIC DNA]</scope>
    <source>
        <strain evidence="2">CCUG 62974</strain>
    </source>
</reference>
<accession>A0ABW3DLU8</accession>
<dbReference type="Proteomes" id="UP001597024">
    <property type="component" value="Unassembled WGS sequence"/>
</dbReference>
<comment type="caution">
    <text evidence="1">The sequence shown here is derived from an EMBL/GenBank/DDBJ whole genome shotgun (WGS) entry which is preliminary data.</text>
</comment>
<dbReference type="EMBL" id="JBHTHX010000050">
    <property type="protein sequence ID" value="MFD0883568.1"/>
    <property type="molecule type" value="Genomic_DNA"/>
</dbReference>
<sequence>MVLLPPWAASPAAAGTVRHGRVVSANPVNTTPHVLNGIVNAIALVGRTVVVGGSFSQVRNAGSRTVMERSNIFAYDLATGRVLPGFAPELNGQVRALVDGPSGTVYAGGEFTETMVANQAGTLPAVGPAASGANTNGLVRLRLSDGTPMTSFGAQVYGGGVTALARSGSR</sequence>
<keyword evidence="2" id="KW-1185">Reference proteome</keyword>
<feature type="non-terminal residue" evidence="1">
    <location>
        <position position="170"/>
    </location>
</feature>
<name>A0ABW3DLU8_9ACTN</name>